<dbReference type="EMBL" id="BMFZ01000004">
    <property type="protein sequence ID" value="GGA42963.1"/>
    <property type="molecule type" value="Genomic_DNA"/>
</dbReference>
<dbReference type="InterPro" id="IPR018060">
    <property type="entry name" value="HTH_AraC"/>
</dbReference>
<dbReference type="Pfam" id="PF01965">
    <property type="entry name" value="DJ-1_PfpI"/>
    <property type="match status" value="1"/>
</dbReference>
<feature type="domain" description="HTH araC/xylS-type" evidence="4">
    <location>
        <begin position="154"/>
        <end position="252"/>
    </location>
</feature>
<name>A0ABQ1GG19_9GAMM</name>
<keyword evidence="1" id="KW-0805">Transcription regulation</keyword>
<sequence length="289" mass="32839">MDSQRIKSREVFQSDILIITHSKKTDDKNTELVSDWLRAACPRAKQIVALGSGTLTLAKAGLLNRRSVTTHTAAAASLAKEYPLLRVDPLSALKIDGNIITTSENVNLLDLANVLLKAAYPKNHHHIPCPKKCSNLMLVTDVPPIDIRPNSISHRIILWWIKHIDENITMENSASFLSMSERNFRRHFKTEVEYPPYLFLLLMRLELARQELVDSNLPVDKIARRGGLNDGQQLARVFRKFIITSPHKYRMDVTTGQLPLPHPSYSALFNGQTIPYWLRELQIEAKGDF</sequence>
<dbReference type="SUPFAM" id="SSF46689">
    <property type="entry name" value="Homeodomain-like"/>
    <property type="match status" value="1"/>
</dbReference>
<evidence type="ECO:0000259" key="4">
    <source>
        <dbReference type="PROSITE" id="PS01124"/>
    </source>
</evidence>
<dbReference type="SUPFAM" id="SSF52317">
    <property type="entry name" value="Class I glutamine amidotransferase-like"/>
    <property type="match status" value="1"/>
</dbReference>
<dbReference type="Proteomes" id="UP000627464">
    <property type="component" value="Unassembled WGS sequence"/>
</dbReference>
<dbReference type="Gene3D" id="1.10.10.60">
    <property type="entry name" value="Homeodomain-like"/>
    <property type="match status" value="1"/>
</dbReference>
<dbReference type="InterPro" id="IPR002818">
    <property type="entry name" value="DJ-1/PfpI"/>
</dbReference>
<keyword evidence="6" id="KW-1185">Reference proteome</keyword>
<dbReference type="PANTHER" id="PTHR43280">
    <property type="entry name" value="ARAC-FAMILY TRANSCRIPTIONAL REGULATOR"/>
    <property type="match status" value="1"/>
</dbReference>
<proteinExistence type="predicted"/>
<keyword evidence="2" id="KW-0238">DNA-binding</keyword>
<accession>A0ABQ1GG19</accession>
<evidence type="ECO:0000313" key="6">
    <source>
        <dbReference type="Proteomes" id="UP000627464"/>
    </source>
</evidence>
<evidence type="ECO:0000256" key="2">
    <source>
        <dbReference type="ARBA" id="ARBA00023125"/>
    </source>
</evidence>
<dbReference type="Gene3D" id="3.40.50.880">
    <property type="match status" value="1"/>
</dbReference>
<keyword evidence="3" id="KW-0804">Transcription</keyword>
<dbReference type="PANTHER" id="PTHR43280:SF2">
    <property type="entry name" value="HTH-TYPE TRANSCRIPTIONAL REGULATOR EXSA"/>
    <property type="match status" value="1"/>
</dbReference>
<dbReference type="InterPro" id="IPR009057">
    <property type="entry name" value="Homeodomain-like_sf"/>
</dbReference>
<dbReference type="SMART" id="SM00342">
    <property type="entry name" value="HTH_ARAC"/>
    <property type="match status" value="1"/>
</dbReference>
<dbReference type="Pfam" id="PF12833">
    <property type="entry name" value="HTH_18"/>
    <property type="match status" value="1"/>
</dbReference>
<evidence type="ECO:0000256" key="3">
    <source>
        <dbReference type="ARBA" id="ARBA00023163"/>
    </source>
</evidence>
<organism evidence="5 6">
    <name type="scientific">Hafnia psychrotolerans</name>
    <dbReference type="NCBI Taxonomy" id="1477018"/>
    <lineage>
        <taxon>Bacteria</taxon>
        <taxon>Pseudomonadati</taxon>
        <taxon>Pseudomonadota</taxon>
        <taxon>Gammaproteobacteria</taxon>
        <taxon>Enterobacterales</taxon>
        <taxon>Hafniaceae</taxon>
        <taxon>Hafnia</taxon>
    </lineage>
</organism>
<gene>
    <name evidence="5" type="ORF">GCM10011328_17420</name>
</gene>
<dbReference type="InterPro" id="IPR029062">
    <property type="entry name" value="Class_I_gatase-like"/>
</dbReference>
<evidence type="ECO:0000256" key="1">
    <source>
        <dbReference type="ARBA" id="ARBA00023015"/>
    </source>
</evidence>
<protein>
    <recommendedName>
        <fullName evidence="4">HTH araC/xylS-type domain-containing protein</fullName>
    </recommendedName>
</protein>
<evidence type="ECO:0000313" key="5">
    <source>
        <dbReference type="EMBL" id="GGA42963.1"/>
    </source>
</evidence>
<comment type="caution">
    <text evidence="5">The sequence shown here is derived from an EMBL/GenBank/DDBJ whole genome shotgun (WGS) entry which is preliminary data.</text>
</comment>
<dbReference type="PROSITE" id="PS01124">
    <property type="entry name" value="HTH_ARAC_FAMILY_2"/>
    <property type="match status" value="1"/>
</dbReference>
<reference evidence="6" key="1">
    <citation type="journal article" date="2019" name="Int. J. Syst. Evol. Microbiol.">
        <title>The Global Catalogue of Microorganisms (GCM) 10K type strain sequencing project: providing services to taxonomists for standard genome sequencing and annotation.</title>
        <authorList>
            <consortium name="The Broad Institute Genomics Platform"/>
            <consortium name="The Broad Institute Genome Sequencing Center for Infectious Disease"/>
            <person name="Wu L."/>
            <person name="Ma J."/>
        </authorList>
    </citation>
    <scope>NUCLEOTIDE SEQUENCE [LARGE SCALE GENOMIC DNA]</scope>
    <source>
        <strain evidence="6">CGMCC 1.12806</strain>
    </source>
</reference>